<evidence type="ECO:0000313" key="3">
    <source>
        <dbReference type="Proteomes" id="UP001233112"/>
    </source>
</evidence>
<dbReference type="PANTHER" id="PTHR33678:SF1">
    <property type="entry name" value="BLL1576 PROTEIN"/>
    <property type="match status" value="1"/>
</dbReference>
<organism evidence="2 3">
    <name type="scientific">Lacticaseibacillus parahuelsenbergensis</name>
    <dbReference type="NCBI Taxonomy" id="3068305"/>
    <lineage>
        <taxon>Bacteria</taxon>
        <taxon>Bacillati</taxon>
        <taxon>Bacillota</taxon>
        <taxon>Bacilli</taxon>
        <taxon>Lactobacillales</taxon>
        <taxon>Lactobacillaceae</taxon>
        <taxon>Lacticaseibacillus</taxon>
    </lineage>
</organism>
<dbReference type="PANTHER" id="PTHR33678">
    <property type="entry name" value="BLL1576 PROTEIN"/>
    <property type="match status" value="1"/>
</dbReference>
<reference evidence="2 3" key="1">
    <citation type="submission" date="2023-08" db="EMBL/GenBank/DDBJ databases">
        <authorList>
            <person name="Buchebner-Jance M."/>
        </authorList>
    </citation>
    <scope>NUCLEOTIDE SEQUENCE [LARGE SCALE GENOMIC DNA]</scope>
    <source>
        <strain evidence="2 3">NCIMB 15471</strain>
    </source>
</reference>
<evidence type="ECO:0000313" key="2">
    <source>
        <dbReference type="EMBL" id="WLV77064.1"/>
    </source>
</evidence>
<dbReference type="Proteomes" id="UP001233112">
    <property type="component" value="Chromosome"/>
</dbReference>
<gene>
    <name evidence="2" type="ORF">LACPH_001783</name>
</gene>
<dbReference type="InterPro" id="IPR004291">
    <property type="entry name" value="Transposase_IS66_central"/>
</dbReference>
<name>A0ABY9L051_9LACO</name>
<accession>A0ABY9L051</accession>
<feature type="domain" description="Transposase IS66 central" evidence="1">
    <location>
        <begin position="13"/>
        <end position="63"/>
    </location>
</feature>
<dbReference type="EMBL" id="CP132482">
    <property type="protein sequence ID" value="WLV77064.1"/>
    <property type="molecule type" value="Genomic_DNA"/>
</dbReference>
<dbReference type="Pfam" id="PF03050">
    <property type="entry name" value="DDE_Tnp_IS66"/>
    <property type="match status" value="1"/>
</dbReference>
<sequence>MVRNPPSFTAIQTWPYILSQREAMENVLLDGCLKLSNNSVERAIKELVIGRKNWLFSKSFKGTRSSGIILSVIRSAEAKGLDCRKYPEYLFTELPNLPVPDNSKALQDYLPWSPQVQKNYSRRTAENNDSGIP</sequence>
<proteinExistence type="predicted"/>
<evidence type="ECO:0000259" key="1">
    <source>
        <dbReference type="Pfam" id="PF03050"/>
    </source>
</evidence>
<keyword evidence="3" id="KW-1185">Reference proteome</keyword>
<dbReference type="InterPro" id="IPR052344">
    <property type="entry name" value="Transposase-related"/>
</dbReference>
<protein>
    <submittedName>
        <fullName evidence="2">Transposase</fullName>
    </submittedName>
</protein>